<dbReference type="AlphaFoldDB" id="A0AAU7LWV4"/>
<protein>
    <submittedName>
        <fullName evidence="1">Uncharacterized protein</fullName>
    </submittedName>
</protein>
<dbReference type="RefSeq" id="WP_349281249.1">
    <property type="nucleotide sequence ID" value="NZ_CBCSCU010000004.1"/>
</dbReference>
<dbReference type="EMBL" id="CP157675">
    <property type="protein sequence ID" value="XBP71913.1"/>
    <property type="molecule type" value="Genomic_DNA"/>
</dbReference>
<proteinExistence type="predicted"/>
<organism evidence="1">
    <name type="scientific">Polaromonas hydrogenivorans</name>
    <dbReference type="NCBI Taxonomy" id="335476"/>
    <lineage>
        <taxon>Bacteria</taxon>
        <taxon>Pseudomonadati</taxon>
        <taxon>Pseudomonadota</taxon>
        <taxon>Betaproteobacteria</taxon>
        <taxon>Burkholderiales</taxon>
        <taxon>Comamonadaceae</taxon>
        <taxon>Polaromonas</taxon>
    </lineage>
</organism>
<reference evidence="1" key="1">
    <citation type="submission" date="2024-05" db="EMBL/GenBank/DDBJ databases">
        <authorList>
            <person name="Bunk B."/>
            <person name="Swiderski J."/>
            <person name="Sproer C."/>
            <person name="Thiel V."/>
        </authorList>
    </citation>
    <scope>NUCLEOTIDE SEQUENCE</scope>
    <source>
        <strain evidence="1">DSM 17735</strain>
    </source>
</reference>
<evidence type="ECO:0000313" key="1">
    <source>
        <dbReference type="EMBL" id="XBP71913.1"/>
    </source>
</evidence>
<accession>A0AAU7LWV4</accession>
<gene>
    <name evidence="1" type="ORF">ABLV49_09005</name>
</gene>
<name>A0AAU7LWV4_9BURK</name>
<sequence>MHTPSDISASADVCTAADIDRLMEKAFFVGRTPRSEQYRQGVRSILDRRLCGASVPPMPYNAGTCEADAYFSGQTEGHFIARRVLGLEA</sequence>